<accession>A0A0F9SED6</accession>
<dbReference type="AlphaFoldDB" id="A0A0F9SED6"/>
<name>A0A0F9SED6_9ZZZZ</name>
<protein>
    <submittedName>
        <fullName evidence="1">Uncharacterized protein</fullName>
    </submittedName>
</protein>
<comment type="caution">
    <text evidence="1">The sequence shown here is derived from an EMBL/GenBank/DDBJ whole genome shotgun (WGS) entry which is preliminary data.</text>
</comment>
<evidence type="ECO:0000313" key="1">
    <source>
        <dbReference type="EMBL" id="KKN27758.1"/>
    </source>
</evidence>
<reference evidence="1" key="1">
    <citation type="journal article" date="2015" name="Nature">
        <title>Complex archaea that bridge the gap between prokaryotes and eukaryotes.</title>
        <authorList>
            <person name="Spang A."/>
            <person name="Saw J.H."/>
            <person name="Jorgensen S.L."/>
            <person name="Zaremba-Niedzwiedzka K."/>
            <person name="Martijn J."/>
            <person name="Lind A.E."/>
            <person name="van Eijk R."/>
            <person name="Schleper C."/>
            <person name="Guy L."/>
            <person name="Ettema T.J."/>
        </authorList>
    </citation>
    <scope>NUCLEOTIDE SEQUENCE</scope>
</reference>
<gene>
    <name evidence="1" type="ORF">LCGC14_0861080</name>
</gene>
<sequence length="60" mass="7182">MTKKLKIIERDVVIKRYYVYCPIPKCNKEMSGGAVSQVEYNLKLHLDKHKFEKKKKVKKK</sequence>
<dbReference type="EMBL" id="LAZR01002614">
    <property type="protein sequence ID" value="KKN27758.1"/>
    <property type="molecule type" value="Genomic_DNA"/>
</dbReference>
<organism evidence="1">
    <name type="scientific">marine sediment metagenome</name>
    <dbReference type="NCBI Taxonomy" id="412755"/>
    <lineage>
        <taxon>unclassified sequences</taxon>
        <taxon>metagenomes</taxon>
        <taxon>ecological metagenomes</taxon>
    </lineage>
</organism>
<proteinExistence type="predicted"/>